<dbReference type="GO" id="GO:0006633">
    <property type="term" value="P:fatty acid biosynthetic process"/>
    <property type="evidence" value="ECO:0007669"/>
    <property type="project" value="TreeGrafter"/>
</dbReference>
<keyword evidence="2 3" id="KW-0808">Transferase</keyword>
<dbReference type="CDD" id="cd00834">
    <property type="entry name" value="KAS_I_II"/>
    <property type="match status" value="1"/>
</dbReference>
<accession>A0A941F8G6</accession>
<dbReference type="FunFam" id="3.40.47.10:FF:000018">
    <property type="entry name" value="3-oxoacyl-[acyl-carrier-protein] synthase 2"/>
    <property type="match status" value="1"/>
</dbReference>
<dbReference type="GO" id="GO:0004315">
    <property type="term" value="F:3-oxoacyl-[acyl-carrier-protein] synthase activity"/>
    <property type="evidence" value="ECO:0007669"/>
    <property type="project" value="TreeGrafter"/>
</dbReference>
<dbReference type="NCBIfam" id="NF005589">
    <property type="entry name" value="PRK07314.1"/>
    <property type="match status" value="1"/>
</dbReference>
<dbReference type="SMART" id="SM00825">
    <property type="entry name" value="PKS_KS"/>
    <property type="match status" value="1"/>
</dbReference>
<dbReference type="PROSITE" id="PS52004">
    <property type="entry name" value="KS3_2"/>
    <property type="match status" value="1"/>
</dbReference>
<dbReference type="Gene3D" id="3.40.47.10">
    <property type="match status" value="1"/>
</dbReference>
<gene>
    <name evidence="5" type="ORF">KEF29_00630</name>
</gene>
<comment type="caution">
    <text evidence="5">The sequence shown here is derived from an EMBL/GenBank/DDBJ whole genome shotgun (WGS) entry which is preliminary data.</text>
</comment>
<name>A0A941F8G6_9ACTN</name>
<sequence>MQVRREVVVTGLGAVTPLGGDVASTWEGLLNGRSGITVLDDPRFEDFPVRLAAPAAVDPAELMPRAEARRVDRTQQFALVAAREAWRDSGLAQLAGTERAVPGERLGVSVGSCLSGASSLFETWDMLREKGPRYVSPFTAGRILPDASASWIGLDIGAKAVVETPEAACATGNDALRRGAELVRSGKADVVVAGGTDAMVHPFVISAFISMRALSRRNDEPELAARPFTRTREGFVIGEGAAVMVLESAEHAAARGARMYARLAGVGYSSDSHDFAQPDPTGAGQAAAIREAMADAGLEPGQIAHVNAHAASTPQGDLTESIAIRSVLGAHTDDVVVTAPKSSMGHLMAGAGAAESMAAVLALYHRVVPPTLNQDDYDEEIALDVAQKPRHLPEEGELAALSNSFGLGGRNVVLAFRTA</sequence>
<reference evidence="5 6" key="1">
    <citation type="submission" date="2021-04" db="EMBL/GenBank/DDBJ databases">
        <title>Characterization of the biosynthetic gene cluster of new lipopeptides with antitumor activity in the genome of the marine Streptomyces PHM034.</title>
        <authorList>
            <person name="Ceniceros A."/>
            <person name="Canedo L."/>
            <person name="Mendez C."/>
            <person name="Olano C."/>
            <person name="Schleissner C."/>
            <person name="Cuevas C."/>
            <person name="De La Calle F."/>
            <person name="Salas J.A."/>
        </authorList>
    </citation>
    <scope>NUCLEOTIDE SEQUENCE [LARGE SCALE GENOMIC DNA]</scope>
    <source>
        <strain evidence="5 6">PHM034</strain>
    </source>
</reference>
<dbReference type="InterPro" id="IPR020841">
    <property type="entry name" value="PKS_Beta-ketoAc_synthase_dom"/>
</dbReference>
<dbReference type="AlphaFoldDB" id="A0A941F8G6"/>
<dbReference type="Proteomes" id="UP000682308">
    <property type="component" value="Unassembled WGS sequence"/>
</dbReference>
<dbReference type="SUPFAM" id="SSF53901">
    <property type="entry name" value="Thiolase-like"/>
    <property type="match status" value="2"/>
</dbReference>
<dbReference type="InterPro" id="IPR000794">
    <property type="entry name" value="Beta-ketoacyl_synthase"/>
</dbReference>
<dbReference type="PANTHER" id="PTHR11712">
    <property type="entry name" value="POLYKETIDE SYNTHASE-RELATED"/>
    <property type="match status" value="1"/>
</dbReference>
<dbReference type="InterPro" id="IPR016039">
    <property type="entry name" value="Thiolase-like"/>
</dbReference>
<evidence type="ECO:0000259" key="4">
    <source>
        <dbReference type="PROSITE" id="PS52004"/>
    </source>
</evidence>
<evidence type="ECO:0000313" key="6">
    <source>
        <dbReference type="Proteomes" id="UP000682308"/>
    </source>
</evidence>
<dbReference type="Pfam" id="PF00109">
    <property type="entry name" value="ketoacyl-synt"/>
    <property type="match status" value="1"/>
</dbReference>
<organism evidence="5 6">
    <name type="scientific">Streptomyces tuirus</name>
    <dbReference type="NCBI Taxonomy" id="68278"/>
    <lineage>
        <taxon>Bacteria</taxon>
        <taxon>Bacillati</taxon>
        <taxon>Actinomycetota</taxon>
        <taxon>Actinomycetes</taxon>
        <taxon>Kitasatosporales</taxon>
        <taxon>Streptomycetaceae</taxon>
        <taxon>Streptomyces</taxon>
    </lineage>
</organism>
<proteinExistence type="inferred from homology"/>
<dbReference type="GO" id="GO:0005829">
    <property type="term" value="C:cytosol"/>
    <property type="evidence" value="ECO:0007669"/>
    <property type="project" value="TreeGrafter"/>
</dbReference>
<keyword evidence="6" id="KW-1185">Reference proteome</keyword>
<evidence type="ECO:0000313" key="5">
    <source>
        <dbReference type="EMBL" id="MBR8638274.1"/>
    </source>
</evidence>
<protein>
    <submittedName>
        <fullName evidence="5">Beta-ketoacyl-[acyl-carrier-protein] synthase family protein</fullName>
    </submittedName>
</protein>
<dbReference type="EMBL" id="JAGTPG010000001">
    <property type="protein sequence ID" value="MBR8638274.1"/>
    <property type="molecule type" value="Genomic_DNA"/>
</dbReference>
<evidence type="ECO:0000256" key="1">
    <source>
        <dbReference type="ARBA" id="ARBA00008467"/>
    </source>
</evidence>
<evidence type="ECO:0000256" key="2">
    <source>
        <dbReference type="ARBA" id="ARBA00022679"/>
    </source>
</evidence>
<dbReference type="InterPro" id="IPR014031">
    <property type="entry name" value="Ketoacyl_synth_C"/>
</dbReference>
<feature type="domain" description="Ketosynthase family 3 (KS3)" evidence="4">
    <location>
        <begin position="4"/>
        <end position="418"/>
    </location>
</feature>
<dbReference type="PANTHER" id="PTHR11712:SF336">
    <property type="entry name" value="3-OXOACYL-[ACYL-CARRIER-PROTEIN] SYNTHASE, MITOCHONDRIAL"/>
    <property type="match status" value="1"/>
</dbReference>
<evidence type="ECO:0000256" key="3">
    <source>
        <dbReference type="RuleBase" id="RU003694"/>
    </source>
</evidence>
<dbReference type="InterPro" id="IPR014030">
    <property type="entry name" value="Ketoacyl_synth_N"/>
</dbReference>
<comment type="similarity">
    <text evidence="1 3">Belongs to the thiolase-like superfamily. Beta-ketoacyl-ACP synthases family.</text>
</comment>
<dbReference type="Pfam" id="PF02801">
    <property type="entry name" value="Ketoacyl-synt_C"/>
    <property type="match status" value="1"/>
</dbReference>